<dbReference type="Pfam" id="PF00127">
    <property type="entry name" value="Copper-bind"/>
    <property type="match status" value="1"/>
</dbReference>
<keyword evidence="3" id="KW-0249">Electron transport</keyword>
<dbReference type="GO" id="GO:0005507">
    <property type="term" value="F:copper ion binding"/>
    <property type="evidence" value="ECO:0007669"/>
    <property type="project" value="InterPro"/>
</dbReference>
<dbReference type="GeneID" id="56035342"/>
<dbReference type="SUPFAM" id="SSF49503">
    <property type="entry name" value="Cupredoxins"/>
    <property type="match status" value="1"/>
</dbReference>
<dbReference type="RefSeq" id="WP_179263450.1">
    <property type="nucleotide sequence ID" value="NZ_CP058601.1"/>
</dbReference>
<evidence type="ECO:0000256" key="5">
    <source>
        <dbReference type="SAM" id="MobiDB-lite"/>
    </source>
</evidence>
<evidence type="ECO:0000256" key="3">
    <source>
        <dbReference type="ARBA" id="ARBA00022982"/>
    </source>
</evidence>
<keyword evidence="2" id="KW-0479">Metal-binding</keyword>
<keyword evidence="8" id="KW-1185">Reference proteome</keyword>
<keyword evidence="1" id="KW-0813">Transport</keyword>
<sequence>MAGPTVCRRRLLRYSGGTLTLVAAGCLGGNDESDDDNDGTDDGTDDGTSDTADGTDGNTSGTDTETGTHAHSSDHTVGQPVSDIEVEMISNEAGMHFGPHVVHVEPGGTVTWVLERGSHDTTAYHPETHGDQQRIPDAAEPWGSGPVSEEGDTFEQTFDVEGVYDYVCTPHERDGMVGTVLVGWPSPDDQPGLKPPAKDRPDAAIGQLERYNEQVRTTLAEGESGHNDSTGHDHSGNDHGDSSDDGHSH</sequence>
<evidence type="ECO:0000313" key="7">
    <source>
        <dbReference type="EMBL" id="QLG50699.1"/>
    </source>
</evidence>
<feature type="compositionally biased region" description="Acidic residues" evidence="5">
    <location>
        <begin position="31"/>
        <end position="48"/>
    </location>
</feature>
<dbReference type="KEGG" id="haly:HYG82_18585"/>
<reference evidence="7 8" key="1">
    <citation type="submission" date="2020-07" db="EMBL/GenBank/DDBJ databases">
        <authorList>
            <person name="Cui H."/>
        </authorList>
    </citation>
    <scope>NUCLEOTIDE SEQUENCE [LARGE SCALE GENOMIC DNA]</scope>
    <source>
        <strain evidence="7 8">YPL8</strain>
    </source>
</reference>
<feature type="compositionally biased region" description="Low complexity" evidence="5">
    <location>
        <begin position="49"/>
        <end position="65"/>
    </location>
</feature>
<gene>
    <name evidence="7" type="ORF">HYG82_18585</name>
</gene>
<dbReference type="Proteomes" id="UP000509241">
    <property type="component" value="Chromosome"/>
</dbReference>
<accession>A0A7D5KKQ4</accession>
<name>A0A7D5KKQ4_9EURY</name>
<feature type="region of interest" description="Disordered" evidence="5">
    <location>
        <begin position="25"/>
        <end position="80"/>
    </location>
</feature>
<dbReference type="InterPro" id="IPR008972">
    <property type="entry name" value="Cupredoxin"/>
</dbReference>
<feature type="domain" description="Blue (type 1) copper" evidence="6">
    <location>
        <begin position="86"/>
        <end position="182"/>
    </location>
</feature>
<evidence type="ECO:0000256" key="4">
    <source>
        <dbReference type="ARBA" id="ARBA00023008"/>
    </source>
</evidence>
<dbReference type="OrthoDB" id="186995at2157"/>
<keyword evidence="4" id="KW-0186">Copper</keyword>
<organism evidence="7 8">
    <name type="scientific">Natrinema halophilum</name>
    <dbReference type="NCBI Taxonomy" id="1699371"/>
    <lineage>
        <taxon>Archaea</taxon>
        <taxon>Methanobacteriati</taxon>
        <taxon>Methanobacteriota</taxon>
        <taxon>Stenosarchaea group</taxon>
        <taxon>Halobacteria</taxon>
        <taxon>Halobacteriales</taxon>
        <taxon>Natrialbaceae</taxon>
        <taxon>Natrinema</taxon>
    </lineage>
</organism>
<dbReference type="InterPro" id="IPR028871">
    <property type="entry name" value="BlueCu_1_BS"/>
</dbReference>
<dbReference type="EMBL" id="CP058601">
    <property type="protein sequence ID" value="QLG50699.1"/>
    <property type="molecule type" value="Genomic_DNA"/>
</dbReference>
<evidence type="ECO:0000256" key="1">
    <source>
        <dbReference type="ARBA" id="ARBA00022448"/>
    </source>
</evidence>
<feature type="region of interest" description="Disordered" evidence="5">
    <location>
        <begin position="215"/>
        <end position="249"/>
    </location>
</feature>
<proteinExistence type="predicted"/>
<protein>
    <recommendedName>
        <fullName evidence="6">Blue (type 1) copper domain-containing protein</fullName>
    </recommendedName>
</protein>
<dbReference type="InterPro" id="IPR000923">
    <property type="entry name" value="BlueCu_1"/>
</dbReference>
<dbReference type="AlphaFoldDB" id="A0A7D5KKQ4"/>
<dbReference type="Gene3D" id="2.60.40.420">
    <property type="entry name" value="Cupredoxins - blue copper proteins"/>
    <property type="match status" value="1"/>
</dbReference>
<evidence type="ECO:0000259" key="6">
    <source>
        <dbReference type="Pfam" id="PF00127"/>
    </source>
</evidence>
<dbReference type="GO" id="GO:0009055">
    <property type="term" value="F:electron transfer activity"/>
    <property type="evidence" value="ECO:0007669"/>
    <property type="project" value="InterPro"/>
</dbReference>
<dbReference type="PROSITE" id="PS00196">
    <property type="entry name" value="COPPER_BLUE"/>
    <property type="match status" value="1"/>
</dbReference>
<feature type="compositionally biased region" description="Basic and acidic residues" evidence="5">
    <location>
        <begin position="223"/>
        <end position="249"/>
    </location>
</feature>
<evidence type="ECO:0000256" key="2">
    <source>
        <dbReference type="ARBA" id="ARBA00022723"/>
    </source>
</evidence>
<evidence type="ECO:0000313" key="8">
    <source>
        <dbReference type="Proteomes" id="UP000509241"/>
    </source>
</evidence>